<dbReference type="InParanoid" id="A0A068V609"/>
<proteinExistence type="predicted"/>
<evidence type="ECO:0000313" key="1">
    <source>
        <dbReference type="EMBL" id="CDP16007.1"/>
    </source>
</evidence>
<accession>A0A068V609</accession>
<dbReference type="Proteomes" id="UP000295252">
    <property type="component" value="Chromosome IX"/>
</dbReference>
<name>A0A068V609_COFCA</name>
<reference evidence="2" key="1">
    <citation type="journal article" date="2014" name="Science">
        <title>The coffee genome provides insight into the convergent evolution of caffeine biosynthesis.</title>
        <authorList>
            <person name="Denoeud F."/>
            <person name="Carretero-Paulet L."/>
            <person name="Dereeper A."/>
            <person name="Droc G."/>
            <person name="Guyot R."/>
            <person name="Pietrella M."/>
            <person name="Zheng C."/>
            <person name="Alberti A."/>
            <person name="Anthony F."/>
            <person name="Aprea G."/>
            <person name="Aury J.M."/>
            <person name="Bento P."/>
            <person name="Bernard M."/>
            <person name="Bocs S."/>
            <person name="Campa C."/>
            <person name="Cenci A."/>
            <person name="Combes M.C."/>
            <person name="Crouzillat D."/>
            <person name="Da Silva C."/>
            <person name="Daddiego L."/>
            <person name="De Bellis F."/>
            <person name="Dussert S."/>
            <person name="Garsmeur O."/>
            <person name="Gayraud T."/>
            <person name="Guignon V."/>
            <person name="Jahn K."/>
            <person name="Jamilloux V."/>
            <person name="Joet T."/>
            <person name="Labadie K."/>
            <person name="Lan T."/>
            <person name="Leclercq J."/>
            <person name="Lepelley M."/>
            <person name="Leroy T."/>
            <person name="Li L.T."/>
            <person name="Librado P."/>
            <person name="Lopez L."/>
            <person name="Munoz A."/>
            <person name="Noel B."/>
            <person name="Pallavicini A."/>
            <person name="Perrotta G."/>
            <person name="Poncet V."/>
            <person name="Pot D."/>
            <person name="Priyono X."/>
            <person name="Rigoreau M."/>
            <person name="Rouard M."/>
            <person name="Rozas J."/>
            <person name="Tranchant-Dubreuil C."/>
            <person name="VanBuren R."/>
            <person name="Zhang Q."/>
            <person name="Andrade A.C."/>
            <person name="Argout X."/>
            <person name="Bertrand B."/>
            <person name="de Kochko A."/>
            <person name="Graziosi G."/>
            <person name="Henry R.J."/>
            <person name="Jayarama X."/>
            <person name="Ming R."/>
            <person name="Nagai C."/>
            <person name="Rounsley S."/>
            <person name="Sankoff D."/>
            <person name="Giuliano G."/>
            <person name="Albert V.A."/>
            <person name="Wincker P."/>
            <person name="Lashermes P."/>
        </authorList>
    </citation>
    <scope>NUCLEOTIDE SEQUENCE [LARGE SCALE GENOMIC DNA]</scope>
    <source>
        <strain evidence="2">cv. DH200-94</strain>
    </source>
</reference>
<sequence>MDFCVTISGKERQGRSLKEESQLVSFPLFWGTRPIVAASLDQAYIL</sequence>
<keyword evidence="2" id="KW-1185">Reference proteome</keyword>
<dbReference type="Gramene" id="CDP16007">
    <property type="protein sequence ID" value="CDP16007"/>
    <property type="gene ID" value="GSCOC_T00016965001"/>
</dbReference>
<organism evidence="1 2">
    <name type="scientific">Coffea canephora</name>
    <name type="common">Robusta coffee</name>
    <dbReference type="NCBI Taxonomy" id="49390"/>
    <lineage>
        <taxon>Eukaryota</taxon>
        <taxon>Viridiplantae</taxon>
        <taxon>Streptophyta</taxon>
        <taxon>Embryophyta</taxon>
        <taxon>Tracheophyta</taxon>
        <taxon>Spermatophyta</taxon>
        <taxon>Magnoliopsida</taxon>
        <taxon>eudicotyledons</taxon>
        <taxon>Gunneridae</taxon>
        <taxon>Pentapetalae</taxon>
        <taxon>asterids</taxon>
        <taxon>lamiids</taxon>
        <taxon>Gentianales</taxon>
        <taxon>Rubiaceae</taxon>
        <taxon>Ixoroideae</taxon>
        <taxon>Gardenieae complex</taxon>
        <taxon>Bertiereae - Coffeeae clade</taxon>
        <taxon>Coffeeae</taxon>
        <taxon>Coffea</taxon>
    </lineage>
</organism>
<dbReference type="EMBL" id="HG739197">
    <property type="protein sequence ID" value="CDP16007.1"/>
    <property type="molecule type" value="Genomic_DNA"/>
</dbReference>
<gene>
    <name evidence="1" type="ORF">GSCOC_T00016965001</name>
</gene>
<protein>
    <submittedName>
        <fullName evidence="1">Uncharacterized protein</fullName>
    </submittedName>
</protein>
<evidence type="ECO:0000313" key="2">
    <source>
        <dbReference type="Proteomes" id="UP000295252"/>
    </source>
</evidence>
<dbReference type="AlphaFoldDB" id="A0A068V609"/>